<dbReference type="Proteomes" id="UP000831607">
    <property type="component" value="Chromosome"/>
</dbReference>
<evidence type="ECO:0000313" key="3">
    <source>
        <dbReference type="Proteomes" id="UP000831607"/>
    </source>
</evidence>
<dbReference type="PANTHER" id="PTHR43316">
    <property type="entry name" value="HYDROLASE, HALOACID DELAHOGENASE-RELATED"/>
    <property type="match status" value="1"/>
</dbReference>
<dbReference type="CDD" id="cd02588">
    <property type="entry name" value="HAD_L2-DEX"/>
    <property type="match status" value="1"/>
</dbReference>
<name>A0ABY4AGH3_9BURK</name>
<dbReference type="SUPFAM" id="SSF56784">
    <property type="entry name" value="HAD-like"/>
    <property type="match status" value="1"/>
</dbReference>
<dbReference type="NCBIfam" id="TIGR01493">
    <property type="entry name" value="HAD-SF-IA-v2"/>
    <property type="match status" value="1"/>
</dbReference>
<dbReference type="PANTHER" id="PTHR43316:SF3">
    <property type="entry name" value="HALOACID DEHALOGENASE, TYPE II (AFU_ORTHOLOGUE AFUA_2G07750)-RELATED"/>
    <property type="match status" value="1"/>
</dbReference>
<gene>
    <name evidence="2" type="ORF">DHf2319_07820</name>
</gene>
<dbReference type="RefSeq" id="WP_243477561.1">
    <property type="nucleotide sequence ID" value="NZ_CP063982.1"/>
</dbReference>
<organism evidence="2 3">
    <name type="scientific">Orrella daihaiensis</name>
    <dbReference type="NCBI Taxonomy" id="2782176"/>
    <lineage>
        <taxon>Bacteria</taxon>
        <taxon>Pseudomonadati</taxon>
        <taxon>Pseudomonadota</taxon>
        <taxon>Betaproteobacteria</taxon>
        <taxon>Burkholderiales</taxon>
        <taxon>Alcaligenaceae</taxon>
        <taxon>Orrella</taxon>
    </lineage>
</organism>
<proteinExistence type="predicted"/>
<dbReference type="InterPro" id="IPR006439">
    <property type="entry name" value="HAD-SF_hydro_IA"/>
</dbReference>
<dbReference type="InterPro" id="IPR036412">
    <property type="entry name" value="HAD-like_sf"/>
</dbReference>
<keyword evidence="3" id="KW-1185">Reference proteome</keyword>
<evidence type="ECO:0000313" key="2">
    <source>
        <dbReference type="EMBL" id="UOD49401.1"/>
    </source>
</evidence>
<dbReference type="Pfam" id="PF00702">
    <property type="entry name" value="Hydrolase"/>
    <property type="match status" value="1"/>
</dbReference>
<dbReference type="PRINTS" id="PR00413">
    <property type="entry name" value="HADHALOGNASE"/>
</dbReference>
<dbReference type="InterPro" id="IPR051540">
    <property type="entry name" value="S-2-haloacid_dehalogenase"/>
</dbReference>
<dbReference type="EMBL" id="CP063982">
    <property type="protein sequence ID" value="UOD49401.1"/>
    <property type="molecule type" value="Genomic_DNA"/>
</dbReference>
<reference evidence="2 3" key="1">
    <citation type="submission" date="2020-11" db="EMBL/GenBank/DDBJ databases">
        <title>Algicoccus daihaiensis sp.nov., isolated from Daihai Lake in Inner Mongolia.</title>
        <authorList>
            <person name="Kai J."/>
        </authorList>
    </citation>
    <scope>NUCLEOTIDE SEQUENCE [LARGE SCALE GENOMIC DNA]</scope>
    <source>
        <strain evidence="3">f23</strain>
    </source>
</reference>
<dbReference type="InterPro" id="IPR023214">
    <property type="entry name" value="HAD_sf"/>
</dbReference>
<dbReference type="Gene3D" id="3.40.50.1000">
    <property type="entry name" value="HAD superfamily/HAD-like"/>
    <property type="match status" value="1"/>
</dbReference>
<sequence length="239" mass="27298">MSSILGVRALLFDVFGSVVDWRTSIARDLSQWGHDKGIGIDWEAFARAWRRQYQPKMQEVRSGKRGFTLLDDLHREALETLLPEFGLSHLSEAEKSHINQVWHRLDAWPDSIAGLWRLKSKFIIAPLSNGNVALLSNMAKHAGLPWDLNLSTQWFNAYKPQPQTYLGCARVLGLKPEQVMMCASHNDDLNAARQCGLKTAFWPRPTEYGIEQTIDFEAEQAWDIVAKDIRDLAQQLLDR</sequence>
<dbReference type="InterPro" id="IPR006328">
    <property type="entry name" value="2-HAD"/>
</dbReference>
<dbReference type="Gene3D" id="1.10.150.750">
    <property type="match status" value="1"/>
</dbReference>
<keyword evidence="1" id="KW-0378">Hydrolase</keyword>
<evidence type="ECO:0000256" key="1">
    <source>
        <dbReference type="ARBA" id="ARBA00022801"/>
    </source>
</evidence>
<dbReference type="NCBIfam" id="TIGR01428">
    <property type="entry name" value="HAD_type_II"/>
    <property type="match status" value="1"/>
</dbReference>
<protein>
    <submittedName>
        <fullName evidence="2">Haloacid dehalogenase type II</fullName>
    </submittedName>
</protein>
<accession>A0ABY4AGH3</accession>